<keyword evidence="2" id="KW-1185">Reference proteome</keyword>
<dbReference type="Proteomes" id="UP001339911">
    <property type="component" value="Unassembled WGS sequence"/>
</dbReference>
<evidence type="ECO:0000313" key="2">
    <source>
        <dbReference type="Proteomes" id="UP001339911"/>
    </source>
</evidence>
<dbReference type="EMBL" id="JAZGQL010000005">
    <property type="protein sequence ID" value="MEE6306677.1"/>
    <property type="molecule type" value="Genomic_DNA"/>
</dbReference>
<gene>
    <name evidence="1" type="ORF">V1634_07550</name>
</gene>
<reference evidence="1 2" key="1">
    <citation type="submission" date="2024-01" db="EMBL/GenBank/DDBJ databases">
        <title>Genome insights into Plantactinospora veratri sp. nov.</title>
        <authorList>
            <person name="Wang L."/>
        </authorList>
    </citation>
    <scope>NUCLEOTIDE SEQUENCE [LARGE SCALE GENOMIC DNA]</scope>
    <source>
        <strain evidence="1 2">NEAU-FHS4</strain>
    </source>
</reference>
<name>A0ABU7SAL1_9ACTN</name>
<dbReference type="RefSeq" id="WP_331207014.1">
    <property type="nucleotide sequence ID" value="NZ_JAZGQL010000005.1"/>
</dbReference>
<proteinExistence type="predicted"/>
<comment type="caution">
    <text evidence="1">The sequence shown here is derived from an EMBL/GenBank/DDBJ whole genome shotgun (WGS) entry which is preliminary data.</text>
</comment>
<protein>
    <submittedName>
        <fullName evidence="1">Uncharacterized protein</fullName>
    </submittedName>
</protein>
<evidence type="ECO:0000313" key="1">
    <source>
        <dbReference type="EMBL" id="MEE6306677.1"/>
    </source>
</evidence>
<organism evidence="1 2">
    <name type="scientific">Plantactinospora veratri</name>
    <dbReference type="NCBI Taxonomy" id="1436122"/>
    <lineage>
        <taxon>Bacteria</taxon>
        <taxon>Bacillati</taxon>
        <taxon>Actinomycetota</taxon>
        <taxon>Actinomycetes</taxon>
        <taxon>Micromonosporales</taxon>
        <taxon>Micromonosporaceae</taxon>
        <taxon>Plantactinospora</taxon>
    </lineage>
</organism>
<sequence>MTGAAVPHAGPPVLDCPACDRLTFTLDVCPCTNGGDRVLVDVGQRGSGEAYQDCQLCRGVGTVPRPCHRCRQTGRLRAQLVLTLANVDTGAVASANVVPGVVEPARWPGDGGSWYLPLTPLLRELAASVGAASWTEARNPPGSPDGPVLILPSRWRPELPPDIRTALEAAVIASHGHDAWQLFLGRTVVAPPPDPARDLARRCRLAALLRLDLVLEARRRHPAADLSWHLRYEVPGGPVPTDASGGADDLAGAVVGTSDLEALYDLQARGRAAPAHYLTGGDQPPPDLPAVDLEQVERRMLADCIDLRTCAPTAGAQAIWRDGRWWHTSLRIADTTETFTESDTGQIHRRETSILRRGWQPPAPSWQGAPVPYVDCPDCDPHSRLRRCECLLLAGRADPDCPKCSGAGLSPSALPCDTCRDTHRVYRSVTVTLTDLVGRVVHLDWRVDRHGWRAGDLGWHGDVHTWQAGQQGWHTGERVPAPQVATQPGGKPVHQLPDPFRLATWAGRFGVRPDDLTELDGGGEVRHDLRKGVVTLPYPGADPLAEHLHQASRGRPGARLFVLARRPDVPPLADLVRLVLGIRLTVTVTLTDHIDNAGDLRLVQGEGWDVGVEPPGLPVAPHSLPTRPTPEAAIANCLEYLELAVAQRVPEDPTRPIPVPQTPVPVAVDDPVPLIRRLARHHAGQPVAVHYDGVTCQLQVRERDGVRQLCTAPTLPAALTALGLDRN</sequence>
<accession>A0ABU7SAL1</accession>